<dbReference type="Proteomes" id="UP000199440">
    <property type="component" value="Unassembled WGS sequence"/>
</dbReference>
<dbReference type="SUPFAM" id="SSF56349">
    <property type="entry name" value="DNA breaking-rejoining enzymes"/>
    <property type="match status" value="1"/>
</dbReference>
<dbReference type="AlphaFoldDB" id="A0A1G9WZ03"/>
<accession>A0A1G9WZ03</accession>
<dbReference type="Gene3D" id="1.10.443.10">
    <property type="entry name" value="Intergrase catalytic core"/>
    <property type="match status" value="1"/>
</dbReference>
<dbReference type="InterPro" id="IPR013762">
    <property type="entry name" value="Integrase-like_cat_sf"/>
</dbReference>
<keyword evidence="6" id="KW-1185">Reference proteome</keyword>
<organism evidence="5 6">
    <name type="scientific">Kriegella aquimaris</name>
    <dbReference type="NCBI Taxonomy" id="192904"/>
    <lineage>
        <taxon>Bacteria</taxon>
        <taxon>Pseudomonadati</taxon>
        <taxon>Bacteroidota</taxon>
        <taxon>Flavobacteriia</taxon>
        <taxon>Flavobacteriales</taxon>
        <taxon>Flavobacteriaceae</taxon>
        <taxon>Kriegella</taxon>
    </lineage>
</organism>
<evidence type="ECO:0000256" key="1">
    <source>
        <dbReference type="ARBA" id="ARBA00008857"/>
    </source>
</evidence>
<dbReference type="Pfam" id="PF00589">
    <property type="entry name" value="Phage_integrase"/>
    <property type="match status" value="1"/>
</dbReference>
<evidence type="ECO:0000313" key="6">
    <source>
        <dbReference type="Proteomes" id="UP000199440"/>
    </source>
</evidence>
<dbReference type="InterPro" id="IPR011010">
    <property type="entry name" value="DNA_brk_join_enz"/>
</dbReference>
<evidence type="ECO:0000259" key="4">
    <source>
        <dbReference type="PROSITE" id="PS51898"/>
    </source>
</evidence>
<dbReference type="InterPro" id="IPR025269">
    <property type="entry name" value="SAM-like_dom"/>
</dbReference>
<dbReference type="EMBL" id="FNGV01000016">
    <property type="protein sequence ID" value="SDM89355.1"/>
    <property type="molecule type" value="Genomic_DNA"/>
</dbReference>
<dbReference type="Pfam" id="PF13102">
    <property type="entry name" value="Phage_int_SAM_5"/>
    <property type="match status" value="1"/>
</dbReference>
<dbReference type="GO" id="GO:0006310">
    <property type="term" value="P:DNA recombination"/>
    <property type="evidence" value="ECO:0007669"/>
    <property type="project" value="UniProtKB-KW"/>
</dbReference>
<dbReference type="InterPro" id="IPR010998">
    <property type="entry name" value="Integrase_recombinase_N"/>
</dbReference>
<evidence type="ECO:0000313" key="5">
    <source>
        <dbReference type="EMBL" id="SDM89355.1"/>
    </source>
</evidence>
<dbReference type="InterPro" id="IPR050090">
    <property type="entry name" value="Tyrosine_recombinase_XerCD"/>
</dbReference>
<sequence length="422" mass="49458">MILNFECKLSANFSYLQFMKTNITLSVDTRRKRKDGMCPIIFRLSHHRKTIAIATGLAVPPEYWNQKNREVKRTYNGVSSVARLNNLLVKKKTELRDGINELEENGQLKGLSITELKYRLTKPTITISFFDFTEQLISEMEEANRFGNAKAYRCALGALKNFNKKEFLRFEEMTYTYLKRFETAHLKKGNSINGLSMYMRTFRAIYNKAIHQGAVSADSYPFKKYKIKSEPTAKRAISKDKIKRILDLKLDYASPLFNARNYFLCSYLMNGISFIDMAFLKVDNIIDGRIQYRRQKTARHYDIKVTPQLSSIMDYYLIGKDKTAHIFPIIKRKDLQDQFNDVQWERKRYNKRLKEIALLCDIEENLTSYVSRHSMATNLILNDVPINALSKMLGHSKLQTTEIYIKNLPTHIMDEYQERLEI</sequence>
<dbReference type="PROSITE" id="PS51898">
    <property type="entry name" value="TYR_RECOMBINASE"/>
    <property type="match status" value="1"/>
</dbReference>
<dbReference type="Pfam" id="PF17293">
    <property type="entry name" value="Arm-DNA-bind_5"/>
    <property type="match status" value="1"/>
</dbReference>
<proteinExistence type="inferred from homology"/>
<dbReference type="OrthoDB" id="1094492at2"/>
<gene>
    <name evidence="5" type="ORF">SAMN04488514_116107</name>
</gene>
<comment type="similarity">
    <text evidence="1">Belongs to the 'phage' integrase family.</text>
</comment>
<name>A0A1G9WZ03_9FLAO</name>
<protein>
    <submittedName>
        <fullName evidence="5">Phage integrase family protein</fullName>
    </submittedName>
</protein>
<dbReference type="Gene3D" id="1.10.150.130">
    <property type="match status" value="1"/>
</dbReference>
<keyword evidence="2" id="KW-0238">DNA-binding</keyword>
<dbReference type="STRING" id="192904.SAMN04488514_116107"/>
<dbReference type="GO" id="GO:0015074">
    <property type="term" value="P:DNA integration"/>
    <property type="evidence" value="ECO:0007669"/>
    <property type="project" value="InterPro"/>
</dbReference>
<keyword evidence="3" id="KW-0233">DNA recombination</keyword>
<dbReference type="GO" id="GO:0003677">
    <property type="term" value="F:DNA binding"/>
    <property type="evidence" value="ECO:0007669"/>
    <property type="project" value="UniProtKB-KW"/>
</dbReference>
<reference evidence="5 6" key="1">
    <citation type="submission" date="2016-10" db="EMBL/GenBank/DDBJ databases">
        <authorList>
            <person name="de Groot N.N."/>
        </authorList>
    </citation>
    <scope>NUCLEOTIDE SEQUENCE [LARGE SCALE GENOMIC DNA]</scope>
    <source>
        <strain evidence="5 6">DSM 19886</strain>
    </source>
</reference>
<dbReference type="InterPro" id="IPR002104">
    <property type="entry name" value="Integrase_catalytic"/>
</dbReference>
<feature type="domain" description="Tyr recombinase" evidence="4">
    <location>
        <begin position="232"/>
        <end position="417"/>
    </location>
</feature>
<evidence type="ECO:0000256" key="3">
    <source>
        <dbReference type="ARBA" id="ARBA00023172"/>
    </source>
</evidence>
<dbReference type="PANTHER" id="PTHR30349:SF64">
    <property type="entry name" value="PROPHAGE INTEGRASE INTD-RELATED"/>
    <property type="match status" value="1"/>
</dbReference>
<dbReference type="CDD" id="cd01185">
    <property type="entry name" value="INTN1_C_like"/>
    <property type="match status" value="1"/>
</dbReference>
<dbReference type="InterPro" id="IPR035386">
    <property type="entry name" value="Arm-DNA-bind_5"/>
</dbReference>
<dbReference type="PANTHER" id="PTHR30349">
    <property type="entry name" value="PHAGE INTEGRASE-RELATED"/>
    <property type="match status" value="1"/>
</dbReference>
<evidence type="ECO:0000256" key="2">
    <source>
        <dbReference type="ARBA" id="ARBA00023125"/>
    </source>
</evidence>